<reference evidence="1 2" key="1">
    <citation type="submission" date="2014-12" db="EMBL/GenBank/DDBJ databases">
        <title>Genome assembly of Enhygromyxa salina DSM 15201.</title>
        <authorList>
            <person name="Sharma G."/>
            <person name="Subramanian S."/>
        </authorList>
    </citation>
    <scope>NUCLEOTIDE SEQUENCE [LARGE SCALE GENOMIC DNA]</scope>
    <source>
        <strain evidence="1 2">DSM 15201</strain>
    </source>
</reference>
<sequence length="267" mass="28036">MLDTLQFEGPFARFTLRAWGTEAREQQQGYEPGHRPGPQRVRCDDEHDALALLRGATEPDMLRRLRAFLVEQGADPGSLAGDPLNLLGVVARRIVSGALVLEREPVVLMSSEPIELAAPPPFEPLANEIVEVPGLHARALAESELAAQRSTLECQAMQAQTLKVAAEAGVPFCEVCAGAHAPKLAGESTGPDLATQAKQAKTLEQAADSGVPFCEACANCEGPPNPGAPVASKTEPLATGLGRQASQAKTLAAASSKGTPFCEHCTC</sequence>
<proteinExistence type="predicted"/>
<name>A0A0C1ZWM2_9BACT</name>
<gene>
    <name evidence="1" type="ORF">DB30_05570</name>
</gene>
<dbReference type="RefSeq" id="WP_052551609.1">
    <property type="nucleotide sequence ID" value="NZ_JMCC02000053.1"/>
</dbReference>
<dbReference type="Proteomes" id="UP000031599">
    <property type="component" value="Unassembled WGS sequence"/>
</dbReference>
<protein>
    <submittedName>
        <fullName evidence="1">Uncharacterized protein</fullName>
    </submittedName>
</protein>
<evidence type="ECO:0000313" key="1">
    <source>
        <dbReference type="EMBL" id="KIG15453.1"/>
    </source>
</evidence>
<organism evidence="1 2">
    <name type="scientific">Enhygromyxa salina</name>
    <dbReference type="NCBI Taxonomy" id="215803"/>
    <lineage>
        <taxon>Bacteria</taxon>
        <taxon>Pseudomonadati</taxon>
        <taxon>Myxococcota</taxon>
        <taxon>Polyangia</taxon>
        <taxon>Nannocystales</taxon>
        <taxon>Nannocystaceae</taxon>
        <taxon>Enhygromyxa</taxon>
    </lineage>
</organism>
<comment type="caution">
    <text evidence="1">The sequence shown here is derived from an EMBL/GenBank/DDBJ whole genome shotgun (WGS) entry which is preliminary data.</text>
</comment>
<accession>A0A0C1ZWM2</accession>
<evidence type="ECO:0000313" key="2">
    <source>
        <dbReference type="Proteomes" id="UP000031599"/>
    </source>
</evidence>
<dbReference type="AlphaFoldDB" id="A0A0C1ZWM2"/>
<dbReference type="EMBL" id="JMCC02000053">
    <property type="protein sequence ID" value="KIG15453.1"/>
    <property type="molecule type" value="Genomic_DNA"/>
</dbReference>